<dbReference type="InterPro" id="IPR029058">
    <property type="entry name" value="AB_hydrolase_fold"/>
</dbReference>
<feature type="domain" description="AB hydrolase-1" evidence="1">
    <location>
        <begin position="24"/>
        <end position="147"/>
    </location>
</feature>
<sequence>MQTEDSACEVEDAELSARRLGEGPPLLMISGGVGAASSYGALAARLAEEYTVLLYDRRGHFGSVDVTEGPVSVEQQAADARAVIRHFGFGTALVFGSSAGAQIGLALAAQHPETVEGLVAHEPPAVRLLPDAEQWLEFAAEQVSHAESGDLLTAFTGFVGSIAGAGLPTAGTIRLPNEDEWRFLFTRELTRIYEYLPDVETLRRSRVPIVLAAGEGSRGYYHYRPARVLALELGLPFVEMPGAHLAPQRNAGEFAAELSRLLTDLVR</sequence>
<protein>
    <submittedName>
        <fullName evidence="2">Alpha/beta hydrolase</fullName>
    </submittedName>
</protein>
<dbReference type="AlphaFoldDB" id="A0A5C4M7C9"/>
<name>A0A5C4M7C9_9PSEU</name>
<gene>
    <name evidence="2" type="ORF">FG385_07765</name>
</gene>
<evidence type="ECO:0000313" key="3">
    <source>
        <dbReference type="Proteomes" id="UP000305546"/>
    </source>
</evidence>
<reference evidence="2 3" key="1">
    <citation type="submission" date="2019-06" db="EMBL/GenBank/DDBJ databases">
        <title>Amycolatopsis alkalitolerans sp. nov., isolated from Gastrodia elata Blume.</title>
        <authorList>
            <person name="Narsing Rao M.P."/>
            <person name="Li W.J."/>
        </authorList>
    </citation>
    <scope>NUCLEOTIDE SEQUENCE [LARGE SCALE GENOMIC DNA]</scope>
    <source>
        <strain evidence="2 3">SYSUP0005</strain>
    </source>
</reference>
<keyword evidence="2" id="KW-0378">Hydrolase</keyword>
<dbReference type="SUPFAM" id="SSF53474">
    <property type="entry name" value="alpha/beta-Hydrolases"/>
    <property type="match status" value="1"/>
</dbReference>
<organism evidence="2 3">
    <name type="scientific">Amycolatopsis alkalitolerans</name>
    <dbReference type="NCBI Taxonomy" id="2547244"/>
    <lineage>
        <taxon>Bacteria</taxon>
        <taxon>Bacillati</taxon>
        <taxon>Actinomycetota</taxon>
        <taxon>Actinomycetes</taxon>
        <taxon>Pseudonocardiales</taxon>
        <taxon>Pseudonocardiaceae</taxon>
        <taxon>Amycolatopsis</taxon>
    </lineage>
</organism>
<keyword evidence="3" id="KW-1185">Reference proteome</keyword>
<dbReference type="InterPro" id="IPR050471">
    <property type="entry name" value="AB_hydrolase"/>
</dbReference>
<evidence type="ECO:0000313" key="2">
    <source>
        <dbReference type="EMBL" id="TNC27620.1"/>
    </source>
</evidence>
<comment type="caution">
    <text evidence="2">The sequence shown here is derived from an EMBL/GenBank/DDBJ whole genome shotgun (WGS) entry which is preliminary data.</text>
</comment>
<accession>A0A5C4M7C9</accession>
<dbReference type="OrthoDB" id="3210164at2"/>
<dbReference type="EMBL" id="VDFW01000005">
    <property type="protein sequence ID" value="TNC27620.1"/>
    <property type="molecule type" value="Genomic_DNA"/>
</dbReference>
<evidence type="ECO:0000259" key="1">
    <source>
        <dbReference type="Pfam" id="PF00561"/>
    </source>
</evidence>
<dbReference type="PANTHER" id="PTHR43433:SF5">
    <property type="entry name" value="AB HYDROLASE-1 DOMAIN-CONTAINING PROTEIN"/>
    <property type="match status" value="1"/>
</dbReference>
<dbReference type="GO" id="GO:0046503">
    <property type="term" value="P:glycerolipid catabolic process"/>
    <property type="evidence" value="ECO:0007669"/>
    <property type="project" value="TreeGrafter"/>
</dbReference>
<dbReference type="GO" id="GO:0004806">
    <property type="term" value="F:triacylglycerol lipase activity"/>
    <property type="evidence" value="ECO:0007669"/>
    <property type="project" value="TreeGrafter"/>
</dbReference>
<dbReference type="RefSeq" id="WP_139095943.1">
    <property type="nucleotide sequence ID" value="NZ_VDFW01000005.1"/>
</dbReference>
<dbReference type="InterPro" id="IPR000073">
    <property type="entry name" value="AB_hydrolase_1"/>
</dbReference>
<dbReference type="PANTHER" id="PTHR43433">
    <property type="entry name" value="HYDROLASE, ALPHA/BETA FOLD FAMILY PROTEIN"/>
    <property type="match status" value="1"/>
</dbReference>
<proteinExistence type="predicted"/>
<dbReference type="Pfam" id="PF00561">
    <property type="entry name" value="Abhydrolase_1"/>
    <property type="match status" value="1"/>
</dbReference>
<dbReference type="Proteomes" id="UP000305546">
    <property type="component" value="Unassembled WGS sequence"/>
</dbReference>
<dbReference type="Gene3D" id="3.40.50.1820">
    <property type="entry name" value="alpha/beta hydrolase"/>
    <property type="match status" value="1"/>
</dbReference>